<keyword evidence="8" id="KW-0285">Flavoprotein</keyword>
<dbReference type="GO" id="GO:0050661">
    <property type="term" value="F:NADP binding"/>
    <property type="evidence" value="ECO:0007669"/>
    <property type="project" value="InterPro"/>
</dbReference>
<comment type="catalytic activity">
    <reaction evidence="31">
        <text>3-bromo-4-hydroxybenzoate + bromide + NADPH + O2 + 3 H(+) = 2,4-dibromophenol + CO2 + NADP(+) + 2 H2O</text>
        <dbReference type="Rhea" id="RHEA:56356"/>
        <dbReference type="ChEBI" id="CHEBI:15377"/>
        <dbReference type="ChEBI" id="CHEBI:15378"/>
        <dbReference type="ChEBI" id="CHEBI:15379"/>
        <dbReference type="ChEBI" id="CHEBI:15858"/>
        <dbReference type="ChEBI" id="CHEBI:16526"/>
        <dbReference type="ChEBI" id="CHEBI:34238"/>
        <dbReference type="ChEBI" id="CHEBI:57783"/>
        <dbReference type="ChEBI" id="CHEBI:58349"/>
        <dbReference type="ChEBI" id="CHEBI:140203"/>
    </reaction>
    <physiologicalReaction direction="left-to-right" evidence="31">
        <dbReference type="Rhea" id="RHEA:56357"/>
    </physiologicalReaction>
</comment>
<organism evidence="39 40">
    <name type="scientific">Leptospira kirschneri str. H1</name>
    <dbReference type="NCBI Taxonomy" id="1049966"/>
    <lineage>
        <taxon>Bacteria</taxon>
        <taxon>Pseudomonadati</taxon>
        <taxon>Spirochaetota</taxon>
        <taxon>Spirochaetia</taxon>
        <taxon>Leptospirales</taxon>
        <taxon>Leptospiraceae</taxon>
        <taxon>Leptospira</taxon>
    </lineage>
</organism>
<comment type="catalytic activity">
    <reaction evidence="30">
        <text>octan-3-one + NADPH + O2 + H(+) = pentyl propanoate + NADP(+) + H2O</text>
        <dbReference type="Rhea" id="RHEA:54840"/>
        <dbReference type="ChEBI" id="CHEBI:15377"/>
        <dbReference type="ChEBI" id="CHEBI:15378"/>
        <dbReference type="ChEBI" id="CHEBI:15379"/>
        <dbReference type="ChEBI" id="CHEBI:57783"/>
        <dbReference type="ChEBI" id="CHEBI:58349"/>
        <dbReference type="ChEBI" id="CHEBI:80946"/>
        <dbReference type="ChEBI" id="CHEBI:87373"/>
    </reaction>
    <physiologicalReaction direction="left-to-right" evidence="30">
        <dbReference type="Rhea" id="RHEA:54841"/>
    </physiologicalReaction>
</comment>
<comment type="catalytic activity">
    <reaction evidence="33">
        <text>bromide + 4-hydroxybenzoate + NADPH + O2 + 2 H(+) = 3-bromo-4-hydroxybenzoate + NADP(+) + 2 H2O</text>
        <dbReference type="Rhea" id="RHEA:56352"/>
        <dbReference type="ChEBI" id="CHEBI:15377"/>
        <dbReference type="ChEBI" id="CHEBI:15378"/>
        <dbReference type="ChEBI" id="CHEBI:15379"/>
        <dbReference type="ChEBI" id="CHEBI:15858"/>
        <dbReference type="ChEBI" id="CHEBI:17879"/>
        <dbReference type="ChEBI" id="CHEBI:57783"/>
        <dbReference type="ChEBI" id="CHEBI:58349"/>
        <dbReference type="ChEBI" id="CHEBI:140203"/>
    </reaction>
    <physiologicalReaction direction="left-to-right" evidence="33">
        <dbReference type="Rhea" id="RHEA:56353"/>
    </physiologicalReaction>
</comment>
<dbReference type="GO" id="GO:0004499">
    <property type="term" value="F:N,N-dimethylaniline monooxygenase activity"/>
    <property type="evidence" value="ECO:0007669"/>
    <property type="project" value="InterPro"/>
</dbReference>
<evidence type="ECO:0000256" key="24">
    <source>
        <dbReference type="ARBA" id="ARBA00047864"/>
    </source>
</evidence>
<comment type="catalytic activity">
    <reaction evidence="26">
        <text>octan-3-one + NADPH + O2 + H(+) = ethyl hexanoate + NADP(+) + H2O</text>
        <dbReference type="Rhea" id="RHEA:54856"/>
        <dbReference type="ChEBI" id="CHEBI:15377"/>
        <dbReference type="ChEBI" id="CHEBI:15378"/>
        <dbReference type="ChEBI" id="CHEBI:15379"/>
        <dbReference type="ChEBI" id="CHEBI:57783"/>
        <dbReference type="ChEBI" id="CHEBI:58349"/>
        <dbReference type="ChEBI" id="CHEBI:80946"/>
        <dbReference type="ChEBI" id="CHEBI:86055"/>
    </reaction>
    <physiologicalReaction direction="left-to-right" evidence="26">
        <dbReference type="Rhea" id="RHEA:54857"/>
    </physiologicalReaction>
</comment>
<evidence type="ECO:0000256" key="13">
    <source>
        <dbReference type="ARBA" id="ARBA00022989"/>
    </source>
</evidence>
<keyword evidence="6" id="KW-0488">Methylation</keyword>
<dbReference type="GO" id="GO:0050660">
    <property type="term" value="F:flavin adenine dinucleotide binding"/>
    <property type="evidence" value="ECO:0007669"/>
    <property type="project" value="InterPro"/>
</dbReference>
<keyword evidence="11" id="KW-0256">Endoplasmic reticulum</keyword>
<evidence type="ECO:0000256" key="31">
    <source>
        <dbReference type="ARBA" id="ARBA00050194"/>
    </source>
</evidence>
<sequence length="477" mass="54344">MSLLPTVCVIGAGPSGIAVCKALKDKGIPFECYEAGSEVGGNWKFKNDNKMSSVYKSLHTNTHKDKMQYKDYPMPNSYAAYPDRQKISEYFINYVNHFGFRDHIFFKTPVTHVKHEEDGTWSILTEDGKQKYYDVLIVSNGHHWSQRWPKPDFPGKFTGDIIHSHSYIDPNKPIQLTEKRVVILGMGNSAMDIAVELCRPGVSSKVFLAARRGAYIIPNYLFGKPLDKIATFFPVHTPFWLKSLIIKFALKLGVGNVEDFGLQKPDHKPGAAHFTISQDILVRLGRGDIIPKPNIESYNGNKVKFVDGSEEEIDVVVYCTGYDVKFPFFDENFLSAKDNHLPLFHRMVKPEFKNLFFVGLFQPLGPIAPLSEFQGKWISEYLVGNYELPSEEKMNQSIEKYESKMKRRYVTSARHTMQVDFEVFLYDMKSELKKGIKRAAKNGNKLPVPALALNKSILSDDISAKRFKNKTELLSKI</sequence>
<evidence type="ECO:0000256" key="27">
    <source>
        <dbReference type="ARBA" id="ARBA00048989"/>
    </source>
</evidence>
<evidence type="ECO:0000256" key="32">
    <source>
        <dbReference type="ARBA" id="ARBA00050583"/>
    </source>
</evidence>
<evidence type="ECO:0000256" key="36">
    <source>
        <dbReference type="ARBA" id="ARBA00052260"/>
    </source>
</evidence>
<evidence type="ECO:0000256" key="37">
    <source>
        <dbReference type="ARBA" id="ARBA00066870"/>
    </source>
</evidence>
<dbReference type="InterPro" id="IPR036188">
    <property type="entry name" value="FAD/NAD-bd_sf"/>
</dbReference>
<comment type="catalytic activity">
    <reaction evidence="34">
        <text>3,4-dihydroxybenzoate + bromide + NADPH + O2 + 2 H(+) = 3-bromo-4,5-dihydroxybenzoate + NADP(+) + 2 H2O</text>
        <dbReference type="Rhea" id="RHEA:56372"/>
        <dbReference type="ChEBI" id="CHEBI:15377"/>
        <dbReference type="ChEBI" id="CHEBI:15378"/>
        <dbReference type="ChEBI" id="CHEBI:15379"/>
        <dbReference type="ChEBI" id="CHEBI:15858"/>
        <dbReference type="ChEBI" id="CHEBI:36241"/>
        <dbReference type="ChEBI" id="CHEBI:57783"/>
        <dbReference type="ChEBI" id="CHEBI:58349"/>
        <dbReference type="ChEBI" id="CHEBI:140211"/>
    </reaction>
    <physiologicalReaction direction="left-to-right" evidence="34">
        <dbReference type="Rhea" id="RHEA:56373"/>
    </physiologicalReaction>
</comment>
<comment type="similarity">
    <text evidence="3">Belongs to the FMO family.</text>
</comment>
<evidence type="ECO:0000256" key="19">
    <source>
        <dbReference type="ARBA" id="ARBA00033301"/>
    </source>
</evidence>
<evidence type="ECO:0000256" key="30">
    <source>
        <dbReference type="ARBA" id="ARBA00049475"/>
    </source>
</evidence>
<dbReference type="GO" id="GO:0016174">
    <property type="term" value="F:NAD(P)H oxidase H2O2-forming activity"/>
    <property type="evidence" value="ECO:0007669"/>
    <property type="project" value="UniProtKB-EC"/>
</dbReference>
<evidence type="ECO:0000256" key="38">
    <source>
        <dbReference type="ARBA" id="ARBA00069832"/>
    </source>
</evidence>
<evidence type="ECO:0000256" key="33">
    <source>
        <dbReference type="ARBA" id="ARBA00051354"/>
    </source>
</evidence>
<comment type="subcellular location">
    <subcellularLocation>
        <location evidence="2">Microsome membrane</location>
    </subcellularLocation>
</comment>
<dbReference type="RefSeq" id="WP_004765747.1">
    <property type="nucleotide sequence ID" value="NZ_AHMY02000047.1"/>
</dbReference>
<reference evidence="39 40" key="1">
    <citation type="submission" date="2012-10" db="EMBL/GenBank/DDBJ databases">
        <authorList>
            <person name="Harkins D.M."/>
            <person name="Durkin A.S."/>
            <person name="Brinkac L.M."/>
            <person name="Selengut J.D."/>
            <person name="Sanka R."/>
            <person name="DePew J."/>
            <person name="Purushe J."/>
            <person name="Peacock S.J."/>
            <person name="Thaipadungpanit J."/>
            <person name="Wuthiekanun V.W."/>
            <person name="Day N.P."/>
            <person name="Vinetz J.M."/>
            <person name="Sutton G.G."/>
            <person name="Nelson W.C."/>
            <person name="Fouts D.E."/>
        </authorList>
    </citation>
    <scope>NUCLEOTIDE SEQUENCE [LARGE SCALE GENOMIC DNA]</scope>
    <source>
        <strain evidence="39 40">H1</strain>
    </source>
</reference>
<keyword evidence="11" id="KW-0492">Microsome</keyword>
<dbReference type="Pfam" id="PF00743">
    <property type="entry name" value="FMO-like"/>
    <property type="match status" value="1"/>
</dbReference>
<comment type="catalytic activity">
    <reaction evidence="24">
        <text>NADPH + O2 + H(+) = H2O2 + NADP(+)</text>
        <dbReference type="Rhea" id="RHEA:11260"/>
        <dbReference type="ChEBI" id="CHEBI:15378"/>
        <dbReference type="ChEBI" id="CHEBI:15379"/>
        <dbReference type="ChEBI" id="CHEBI:16240"/>
        <dbReference type="ChEBI" id="CHEBI:57783"/>
        <dbReference type="ChEBI" id="CHEBI:58349"/>
        <dbReference type="EC" id="1.6.3.1"/>
    </reaction>
    <physiologicalReaction direction="left-to-right" evidence="24">
        <dbReference type="Rhea" id="RHEA:11261"/>
    </physiologicalReaction>
</comment>
<evidence type="ECO:0000313" key="40">
    <source>
        <dbReference type="Proteomes" id="UP000006253"/>
    </source>
</evidence>
<comment type="catalytic activity">
    <reaction evidence="28">
        <text>heptan-4-one + NADPH + O2 + H(+) = propyl butanoate + NADP(+) + H2O</text>
        <dbReference type="Rhea" id="RHEA:54852"/>
        <dbReference type="ChEBI" id="CHEBI:15377"/>
        <dbReference type="ChEBI" id="CHEBI:15378"/>
        <dbReference type="ChEBI" id="CHEBI:15379"/>
        <dbReference type="ChEBI" id="CHEBI:57783"/>
        <dbReference type="ChEBI" id="CHEBI:58349"/>
        <dbReference type="ChEBI" id="CHEBI:89484"/>
        <dbReference type="ChEBI" id="CHEBI:89719"/>
    </reaction>
    <physiologicalReaction direction="left-to-right" evidence="28">
        <dbReference type="Rhea" id="RHEA:54853"/>
    </physiologicalReaction>
</comment>
<gene>
    <name evidence="39" type="ORF">LEP1GSC081_1159</name>
</gene>
<dbReference type="PIRSF" id="PIRSF000332">
    <property type="entry name" value="FMO"/>
    <property type="match status" value="1"/>
</dbReference>
<evidence type="ECO:0000256" key="26">
    <source>
        <dbReference type="ARBA" id="ARBA00048459"/>
    </source>
</evidence>
<evidence type="ECO:0000256" key="16">
    <source>
        <dbReference type="ARBA" id="ARBA00023136"/>
    </source>
</evidence>
<dbReference type="SUPFAM" id="SSF51905">
    <property type="entry name" value="FAD/NAD(P)-binding domain"/>
    <property type="match status" value="3"/>
</dbReference>
<keyword evidence="12" id="KW-0521">NADP</keyword>
<evidence type="ECO:0000256" key="17">
    <source>
        <dbReference type="ARBA" id="ARBA00029728"/>
    </source>
</evidence>
<evidence type="ECO:0000256" key="4">
    <source>
        <dbReference type="ARBA" id="ARBA00012698"/>
    </source>
</evidence>
<dbReference type="PRINTS" id="PR01125">
    <property type="entry name" value="FMOXYGENASE5"/>
</dbReference>
<dbReference type="PANTHER" id="PTHR23023">
    <property type="entry name" value="DIMETHYLANILINE MONOOXYGENASE"/>
    <property type="match status" value="1"/>
</dbReference>
<evidence type="ECO:0000256" key="8">
    <source>
        <dbReference type="ARBA" id="ARBA00022630"/>
    </source>
</evidence>
<evidence type="ECO:0000256" key="9">
    <source>
        <dbReference type="ARBA" id="ARBA00022692"/>
    </source>
</evidence>
<dbReference type="EC" id="1.6.3.1" evidence="4"/>
<comment type="catalytic activity">
    <reaction evidence="35">
        <text>3,4-dihydroxybenzoate + 2 bromide + 2 NADPH + 2 O2 + 5 H(+) = 3,5-dibromobenzene-1,2-diol + CO2 + 2 NADP(+) + 4 H2O</text>
        <dbReference type="Rhea" id="RHEA:56368"/>
        <dbReference type="ChEBI" id="CHEBI:15377"/>
        <dbReference type="ChEBI" id="CHEBI:15378"/>
        <dbReference type="ChEBI" id="CHEBI:15379"/>
        <dbReference type="ChEBI" id="CHEBI:15858"/>
        <dbReference type="ChEBI" id="CHEBI:16526"/>
        <dbReference type="ChEBI" id="CHEBI:36241"/>
        <dbReference type="ChEBI" id="CHEBI:57783"/>
        <dbReference type="ChEBI" id="CHEBI:58349"/>
        <dbReference type="ChEBI" id="CHEBI:140214"/>
        <dbReference type="EC" id="1.14.19.55"/>
    </reaction>
    <physiologicalReaction direction="left-to-right" evidence="35">
        <dbReference type="Rhea" id="RHEA:56369"/>
    </physiologicalReaction>
</comment>
<comment type="caution">
    <text evidence="39">The sequence shown here is derived from an EMBL/GenBank/DDBJ whole genome shotgun (WGS) entry which is preliminary data.</text>
</comment>
<evidence type="ECO:0000256" key="23">
    <source>
        <dbReference type="ARBA" id="ARBA00047855"/>
    </source>
</evidence>
<evidence type="ECO:0000256" key="21">
    <source>
        <dbReference type="ARBA" id="ARBA00047426"/>
    </source>
</evidence>
<evidence type="ECO:0000256" key="7">
    <source>
        <dbReference type="ARBA" id="ARBA00022553"/>
    </source>
</evidence>
<comment type="catalytic activity">
    <reaction evidence="22">
        <text>heptan-2-one + NADPH + O2 + H(+) = pentyl acetate + NADP(+) + H2O</text>
        <dbReference type="Rhea" id="RHEA:54836"/>
        <dbReference type="ChEBI" id="CHEBI:5672"/>
        <dbReference type="ChEBI" id="CHEBI:15377"/>
        <dbReference type="ChEBI" id="CHEBI:15378"/>
        <dbReference type="ChEBI" id="CHEBI:15379"/>
        <dbReference type="ChEBI" id="CHEBI:57783"/>
        <dbReference type="ChEBI" id="CHEBI:58349"/>
        <dbReference type="ChEBI" id="CHEBI:87362"/>
    </reaction>
    <physiologicalReaction direction="left-to-right" evidence="22">
        <dbReference type="Rhea" id="RHEA:54837"/>
    </physiologicalReaction>
</comment>
<dbReference type="FunFam" id="3.50.50.60:FF:000023">
    <property type="entry name" value="Dimethylaniline monooxygenase [N-oxide-forming]"/>
    <property type="match status" value="1"/>
</dbReference>
<keyword evidence="7" id="KW-0597">Phosphoprotein</keyword>
<comment type="catalytic activity">
    <reaction evidence="27">
        <text>(2E)-geranial + NADPH + O2 + H(+) = (1E)-2,6-dimethylhepta-1,5-dien-1-yl formate + NADP(+) + H2O</text>
        <dbReference type="Rhea" id="RHEA:54860"/>
        <dbReference type="ChEBI" id="CHEBI:15377"/>
        <dbReference type="ChEBI" id="CHEBI:15378"/>
        <dbReference type="ChEBI" id="CHEBI:15379"/>
        <dbReference type="ChEBI" id="CHEBI:16980"/>
        <dbReference type="ChEBI" id="CHEBI:57783"/>
        <dbReference type="ChEBI" id="CHEBI:58349"/>
        <dbReference type="ChEBI" id="CHEBI:138375"/>
    </reaction>
    <physiologicalReaction direction="left-to-right" evidence="27">
        <dbReference type="Rhea" id="RHEA:54861"/>
    </physiologicalReaction>
</comment>
<evidence type="ECO:0000256" key="3">
    <source>
        <dbReference type="ARBA" id="ARBA00009183"/>
    </source>
</evidence>
<evidence type="ECO:0000256" key="34">
    <source>
        <dbReference type="ARBA" id="ARBA00051726"/>
    </source>
</evidence>
<dbReference type="Gene3D" id="3.50.50.60">
    <property type="entry name" value="FAD/NAD(P)-binding domain"/>
    <property type="match status" value="1"/>
</dbReference>
<evidence type="ECO:0000256" key="35">
    <source>
        <dbReference type="ARBA" id="ARBA00052183"/>
    </source>
</evidence>
<evidence type="ECO:0000256" key="10">
    <source>
        <dbReference type="ARBA" id="ARBA00022827"/>
    </source>
</evidence>
<proteinExistence type="inferred from homology"/>
<protein>
    <recommendedName>
        <fullName evidence="38">4-hydroxybenzoate brominase (decarboxylating)</fullName>
        <ecNumber evidence="37">1.14.19.55</ecNumber>
        <ecNumber evidence="4">1.6.3.1</ecNumber>
    </recommendedName>
    <alternativeName>
        <fullName evidence="19">Dimethylaniline monooxygenase [N-oxide-forming] 5</fullName>
    </alternativeName>
    <alternativeName>
        <fullName evidence="17">Dimethylaniline oxidase 5</fullName>
    </alternativeName>
    <alternativeName>
        <fullName evidence="5">Flavin-containing monooxygenase 5</fullName>
    </alternativeName>
    <alternativeName>
        <fullName evidence="18">NADPH oxidase</fullName>
    </alternativeName>
</protein>
<keyword evidence="14" id="KW-0560">Oxidoreductase</keyword>
<dbReference type="PRINTS" id="PR00370">
    <property type="entry name" value="FMOXYGENASE"/>
</dbReference>
<comment type="catalytic activity">
    <reaction evidence="21">
        <text>hexan-3-one + NADPH + O2 + H(+) = propyl propanoate + NADP(+) + H2O</text>
        <dbReference type="Rhea" id="RHEA:54848"/>
        <dbReference type="ChEBI" id="CHEBI:15377"/>
        <dbReference type="ChEBI" id="CHEBI:15378"/>
        <dbReference type="ChEBI" id="CHEBI:15379"/>
        <dbReference type="ChEBI" id="CHEBI:57783"/>
        <dbReference type="ChEBI" id="CHEBI:58349"/>
        <dbReference type="ChEBI" id="CHEBI:89828"/>
        <dbReference type="ChEBI" id="CHEBI:89891"/>
    </reaction>
    <physiologicalReaction direction="left-to-right" evidence="21">
        <dbReference type="Rhea" id="RHEA:54849"/>
    </physiologicalReaction>
</comment>
<evidence type="ECO:0000256" key="2">
    <source>
        <dbReference type="ARBA" id="ARBA00004524"/>
    </source>
</evidence>
<evidence type="ECO:0000256" key="6">
    <source>
        <dbReference type="ARBA" id="ARBA00022481"/>
    </source>
</evidence>
<dbReference type="EMBL" id="AHMY02000047">
    <property type="protein sequence ID" value="EKO15442.1"/>
    <property type="molecule type" value="Genomic_DNA"/>
</dbReference>
<keyword evidence="9" id="KW-0812">Transmembrane</keyword>
<comment type="function">
    <text evidence="20">Acts as a Baeyer-Villiger monooxygenase on a broad range of substrates. Catalyzes the insertion of an oxygen atom into a carbon-carbon bond adjacent to a carbonyl, which converts ketones to esters. Active on diverse carbonyl compounds, whereas soft nucleophiles are mostly non- or poorly reactive. In contrast with other forms of FMO it is non- or poorly active on 'classical' substrates such as drugs, pesticides, and dietary components containing soft nucleophilic heteroatoms. Able to oxidize drug molecules bearing a carbonyl group on an aliphatic chain, such as nabumetone and pentoxifylline. Also, in the absence of substrates, shows slow but yet significant NADPH oxidase activity. Acts as a positive modulator of cholesterol biosynthesis as well as glucose homeostasis, promoting metabolic aging via pleiotropic effects.</text>
</comment>
<comment type="cofactor">
    <cofactor evidence="1">
        <name>FAD</name>
        <dbReference type="ChEBI" id="CHEBI:57692"/>
    </cofactor>
</comment>
<evidence type="ECO:0000256" key="15">
    <source>
        <dbReference type="ARBA" id="ARBA00023098"/>
    </source>
</evidence>
<comment type="catalytic activity">
    <reaction evidence="36">
        <text>2 bromide + 4-hydroxybenzoate + 2 NADPH + 2 O2 + 5 H(+) = 2,4-dibromophenol + CO2 + 2 NADP(+) + 4 H2O</text>
        <dbReference type="Rhea" id="RHEA:56348"/>
        <dbReference type="ChEBI" id="CHEBI:15377"/>
        <dbReference type="ChEBI" id="CHEBI:15378"/>
        <dbReference type="ChEBI" id="CHEBI:15379"/>
        <dbReference type="ChEBI" id="CHEBI:15858"/>
        <dbReference type="ChEBI" id="CHEBI:16526"/>
        <dbReference type="ChEBI" id="CHEBI:17879"/>
        <dbReference type="ChEBI" id="CHEBI:34238"/>
        <dbReference type="ChEBI" id="CHEBI:57783"/>
        <dbReference type="ChEBI" id="CHEBI:58349"/>
        <dbReference type="EC" id="1.14.19.55"/>
    </reaction>
    <physiologicalReaction direction="left-to-right" evidence="36">
        <dbReference type="Rhea" id="RHEA:56349"/>
    </physiologicalReaction>
</comment>
<name>A0A0E2BE33_9LEPT</name>
<keyword evidence="15" id="KW-0443">Lipid metabolism</keyword>
<evidence type="ECO:0000256" key="25">
    <source>
        <dbReference type="ARBA" id="ARBA00047977"/>
    </source>
</evidence>
<dbReference type="AlphaFoldDB" id="A0A0E2BE33"/>
<evidence type="ECO:0000256" key="20">
    <source>
        <dbReference type="ARBA" id="ARBA00045722"/>
    </source>
</evidence>
<comment type="catalytic activity">
    <reaction evidence="29">
        <text>N,N-dimethylaniline + NADPH + O2 + H(+) = N,N-dimethylaniline N-oxide + NADP(+) + H2O</text>
        <dbReference type="Rhea" id="RHEA:24468"/>
        <dbReference type="ChEBI" id="CHEBI:15377"/>
        <dbReference type="ChEBI" id="CHEBI:15378"/>
        <dbReference type="ChEBI" id="CHEBI:15379"/>
        <dbReference type="ChEBI" id="CHEBI:16269"/>
        <dbReference type="ChEBI" id="CHEBI:17735"/>
        <dbReference type="ChEBI" id="CHEBI:57783"/>
        <dbReference type="ChEBI" id="CHEBI:58349"/>
        <dbReference type="EC" id="1.14.13.8"/>
    </reaction>
    <physiologicalReaction direction="left-to-right" evidence="29">
        <dbReference type="Rhea" id="RHEA:24469"/>
    </physiologicalReaction>
</comment>
<dbReference type="InterPro" id="IPR020946">
    <property type="entry name" value="Flavin_mOase-like"/>
</dbReference>
<keyword evidence="39" id="KW-0503">Monooxygenase</keyword>
<evidence type="ECO:0000256" key="18">
    <source>
        <dbReference type="ARBA" id="ARBA00033213"/>
    </source>
</evidence>
<evidence type="ECO:0000313" key="39">
    <source>
        <dbReference type="EMBL" id="EKO15442.1"/>
    </source>
</evidence>
<evidence type="ECO:0000256" key="22">
    <source>
        <dbReference type="ARBA" id="ARBA00047574"/>
    </source>
</evidence>
<evidence type="ECO:0000256" key="5">
    <source>
        <dbReference type="ARBA" id="ARBA00019213"/>
    </source>
</evidence>
<evidence type="ECO:0000256" key="1">
    <source>
        <dbReference type="ARBA" id="ARBA00001974"/>
    </source>
</evidence>
<evidence type="ECO:0000256" key="28">
    <source>
        <dbReference type="ARBA" id="ARBA00048990"/>
    </source>
</evidence>
<evidence type="ECO:0000256" key="14">
    <source>
        <dbReference type="ARBA" id="ARBA00023002"/>
    </source>
</evidence>
<dbReference type="GO" id="GO:0006629">
    <property type="term" value="P:lipid metabolic process"/>
    <property type="evidence" value="ECO:0007669"/>
    <property type="project" value="UniProtKB-KW"/>
</dbReference>
<comment type="catalytic activity">
    <reaction evidence="23">
        <text>sulcatone + NADPH + O2 + H(+) = 4-methylpent-3-en-1-yl acetate + NADP(+) + H2O</text>
        <dbReference type="Rhea" id="RHEA:54864"/>
        <dbReference type="ChEBI" id="CHEBI:15377"/>
        <dbReference type="ChEBI" id="CHEBI:15378"/>
        <dbReference type="ChEBI" id="CHEBI:15379"/>
        <dbReference type="ChEBI" id="CHEBI:16310"/>
        <dbReference type="ChEBI" id="CHEBI:57783"/>
        <dbReference type="ChEBI" id="CHEBI:58349"/>
        <dbReference type="ChEBI" id="CHEBI:138373"/>
    </reaction>
    <physiologicalReaction direction="left-to-right" evidence="23">
        <dbReference type="Rhea" id="RHEA:54865"/>
    </physiologicalReaction>
</comment>
<accession>A0A0E2BE33</accession>
<keyword evidence="16" id="KW-0472">Membrane</keyword>
<evidence type="ECO:0000256" key="11">
    <source>
        <dbReference type="ARBA" id="ARBA00022848"/>
    </source>
</evidence>
<keyword evidence="13" id="KW-1133">Transmembrane helix</keyword>
<dbReference type="EC" id="1.14.19.55" evidence="37"/>
<evidence type="ECO:0000256" key="12">
    <source>
        <dbReference type="ARBA" id="ARBA00022857"/>
    </source>
</evidence>
<keyword evidence="10" id="KW-0274">FAD</keyword>
<dbReference type="Proteomes" id="UP000006253">
    <property type="component" value="Unassembled WGS sequence"/>
</dbReference>
<dbReference type="InterPro" id="IPR002257">
    <property type="entry name" value="Flavin_mOase_5"/>
</dbReference>
<comment type="catalytic activity">
    <reaction evidence="32">
        <text>3-bromo-4,5-dihydroxybenzoate + bromide + NADPH + O2 + 3 H(+) = 3,5-dibromobenzene-1,2-diol + CO2 + NADP(+) + 2 H2O</text>
        <dbReference type="Rhea" id="RHEA:56376"/>
        <dbReference type="ChEBI" id="CHEBI:15377"/>
        <dbReference type="ChEBI" id="CHEBI:15378"/>
        <dbReference type="ChEBI" id="CHEBI:15379"/>
        <dbReference type="ChEBI" id="CHEBI:15858"/>
        <dbReference type="ChEBI" id="CHEBI:16526"/>
        <dbReference type="ChEBI" id="CHEBI:57783"/>
        <dbReference type="ChEBI" id="CHEBI:58349"/>
        <dbReference type="ChEBI" id="CHEBI:140211"/>
        <dbReference type="ChEBI" id="CHEBI:140214"/>
    </reaction>
    <physiologicalReaction direction="left-to-right" evidence="32">
        <dbReference type="Rhea" id="RHEA:56377"/>
    </physiologicalReaction>
</comment>
<dbReference type="InterPro" id="IPR050346">
    <property type="entry name" value="FMO-like"/>
</dbReference>
<evidence type="ECO:0000256" key="29">
    <source>
        <dbReference type="ARBA" id="ARBA00049443"/>
    </source>
</evidence>
<dbReference type="InterPro" id="IPR000960">
    <property type="entry name" value="Flavin_mOase"/>
</dbReference>
<comment type="catalytic activity">
    <reaction evidence="25">
        <text>hexan-3-one + NADPH + O2 + H(+) = ethyl butanoate + NADP(+) + H2O</text>
        <dbReference type="Rhea" id="RHEA:54844"/>
        <dbReference type="ChEBI" id="CHEBI:15377"/>
        <dbReference type="ChEBI" id="CHEBI:15378"/>
        <dbReference type="ChEBI" id="CHEBI:15379"/>
        <dbReference type="ChEBI" id="CHEBI:57783"/>
        <dbReference type="ChEBI" id="CHEBI:58349"/>
        <dbReference type="ChEBI" id="CHEBI:88764"/>
        <dbReference type="ChEBI" id="CHEBI:89891"/>
    </reaction>
    <physiologicalReaction direction="left-to-right" evidence="25">
        <dbReference type="Rhea" id="RHEA:54845"/>
    </physiologicalReaction>
</comment>